<dbReference type="InterPro" id="IPR011108">
    <property type="entry name" value="RMMBL"/>
</dbReference>
<keyword evidence="5" id="KW-1185">Reference proteome</keyword>
<dbReference type="Gene3D" id="3.60.15.10">
    <property type="entry name" value="Ribonuclease Z/Hydroxyacylglutathione hydrolase-like"/>
    <property type="match status" value="1"/>
</dbReference>
<dbReference type="Pfam" id="PF00753">
    <property type="entry name" value="Lactamase_B"/>
    <property type="match status" value="1"/>
</dbReference>
<dbReference type="InterPro" id="IPR036866">
    <property type="entry name" value="RibonucZ/Hydroxyglut_hydro"/>
</dbReference>
<dbReference type="SUPFAM" id="SSF56281">
    <property type="entry name" value="Metallo-hydrolase/oxidoreductase"/>
    <property type="match status" value="1"/>
</dbReference>
<dbReference type="EMBL" id="JARWAN010000011">
    <property type="protein sequence ID" value="MDR5899039.1"/>
    <property type="molecule type" value="Genomic_DNA"/>
</dbReference>
<accession>A0ABU1H401</accession>
<evidence type="ECO:0000259" key="2">
    <source>
        <dbReference type="SMART" id="SM00849"/>
    </source>
</evidence>
<feature type="domain" description="Beta-Casp" evidence="3">
    <location>
        <begin position="245"/>
        <end position="382"/>
    </location>
</feature>
<dbReference type="CDD" id="cd16295">
    <property type="entry name" value="TTHA0252-CPSF-like_MBL-fold"/>
    <property type="match status" value="1"/>
</dbReference>
<gene>
    <name evidence="4" type="ORF">QC823_08565</name>
</gene>
<dbReference type="Pfam" id="PF07521">
    <property type="entry name" value="RMMBL"/>
    <property type="match status" value="1"/>
</dbReference>
<keyword evidence="1 4" id="KW-0378">Hydrolase</keyword>
<comment type="caution">
    <text evidence="4">The sequence shown here is derived from an EMBL/GenBank/DDBJ whole genome shotgun (WGS) entry which is preliminary data.</text>
</comment>
<dbReference type="SMART" id="SM00849">
    <property type="entry name" value="Lactamase_B"/>
    <property type="match status" value="1"/>
</dbReference>
<proteinExistence type="predicted"/>
<evidence type="ECO:0000313" key="5">
    <source>
        <dbReference type="Proteomes" id="UP001254564"/>
    </source>
</evidence>
<evidence type="ECO:0000313" key="4">
    <source>
        <dbReference type="EMBL" id="MDR5899039.1"/>
    </source>
</evidence>
<dbReference type="Gene3D" id="3.40.50.10890">
    <property type="match status" value="1"/>
</dbReference>
<dbReference type="RefSeq" id="WP_309655930.1">
    <property type="nucleotide sequence ID" value="NZ_JARWAN010000011.1"/>
</dbReference>
<dbReference type="InterPro" id="IPR022712">
    <property type="entry name" value="Beta_Casp"/>
</dbReference>
<dbReference type="Proteomes" id="UP001254564">
    <property type="component" value="Unassembled WGS sequence"/>
</dbReference>
<dbReference type="Pfam" id="PF10996">
    <property type="entry name" value="Beta-Casp"/>
    <property type="match status" value="1"/>
</dbReference>
<dbReference type="SMART" id="SM01027">
    <property type="entry name" value="Beta-Casp"/>
    <property type="match status" value="1"/>
</dbReference>
<dbReference type="EC" id="3.-.-.-" evidence="4"/>
<dbReference type="InterPro" id="IPR050698">
    <property type="entry name" value="MBL"/>
</dbReference>
<sequence>MLDILHHGGAEGVTGSCHQLILNHDHSMLIDCGLFQGEDEAQDSFEQLNVDFDISTLNALIVTHVHIDHIGRLPYLLAAGFAGPILCSIPSATLLPLVIEDALKIGFTRNARLIEQFQAQLERQLVPLPYGQWHTVVDAGDMTTRVKLKRAGHILGSSYVEVSHQNAQGEKARVVFSGDLGAPYAPLLPAPKSPYGCDQLVLESTYGDRRHPDRRVRRATLKAAIEQALANGGTVMVPAFSIGRTQELLYELETIIHQERGARGRALAWQDLEIIVDSPLAARFTDVYRTLKPYWDAEAQRRLRGGRHPLSFENLYTVESHAAHEQTVAYLAKTGRPAVVIAASGMCAGGRIMNYLSAMLGDARHQVLFVGYQGAGTPGRDIQAYGPRGGWVEIEGERIDIKAGITTLSGYSAHADQKDLLNFVKRMRRWPHTIRLVHGEQNARAALKRELEALYRRKGREVEVINAE</sequence>
<feature type="domain" description="Metallo-beta-lactamase" evidence="2">
    <location>
        <begin position="16"/>
        <end position="225"/>
    </location>
</feature>
<reference evidence="4 5" key="1">
    <citation type="submission" date="2023-04" db="EMBL/GenBank/DDBJ databases">
        <title>A long-awaited taxogenomic arrangement of the family Halomonadaceae.</title>
        <authorList>
            <person name="De La Haba R."/>
            <person name="Chuvochina M."/>
            <person name="Wittouck S."/>
            <person name="Arahal D.R."/>
            <person name="Sanchez-Porro C."/>
            <person name="Hugenholtz P."/>
            <person name="Ventosa A."/>
        </authorList>
    </citation>
    <scope>NUCLEOTIDE SEQUENCE [LARGE SCALE GENOMIC DNA]</scope>
    <source>
        <strain evidence="4 5">DSM 21020</strain>
    </source>
</reference>
<dbReference type="GO" id="GO:0016787">
    <property type="term" value="F:hydrolase activity"/>
    <property type="evidence" value="ECO:0007669"/>
    <property type="project" value="UniProtKB-KW"/>
</dbReference>
<name>A0ABU1H401_9GAMM</name>
<evidence type="ECO:0000256" key="1">
    <source>
        <dbReference type="ARBA" id="ARBA00022801"/>
    </source>
</evidence>
<dbReference type="PANTHER" id="PTHR11203:SF37">
    <property type="entry name" value="INTEGRATOR COMPLEX SUBUNIT 11"/>
    <property type="match status" value="1"/>
</dbReference>
<evidence type="ECO:0000259" key="3">
    <source>
        <dbReference type="SMART" id="SM01027"/>
    </source>
</evidence>
<organism evidence="4 5">
    <name type="scientific">Vreelandella vilamensis</name>
    <dbReference type="NCBI Taxonomy" id="531309"/>
    <lineage>
        <taxon>Bacteria</taxon>
        <taxon>Pseudomonadati</taxon>
        <taxon>Pseudomonadota</taxon>
        <taxon>Gammaproteobacteria</taxon>
        <taxon>Oceanospirillales</taxon>
        <taxon>Halomonadaceae</taxon>
        <taxon>Vreelandella</taxon>
    </lineage>
</organism>
<dbReference type="PANTHER" id="PTHR11203">
    <property type="entry name" value="CLEAVAGE AND POLYADENYLATION SPECIFICITY FACTOR FAMILY MEMBER"/>
    <property type="match status" value="1"/>
</dbReference>
<dbReference type="InterPro" id="IPR001279">
    <property type="entry name" value="Metallo-B-lactamas"/>
</dbReference>
<protein>
    <submittedName>
        <fullName evidence="4">MBL fold metallo-hydrolase</fullName>
        <ecNumber evidence="4">3.-.-.-</ecNumber>
    </submittedName>
</protein>